<dbReference type="Proteomes" id="UP001500394">
    <property type="component" value="Unassembled WGS sequence"/>
</dbReference>
<feature type="transmembrane region" description="Helical" evidence="5">
    <location>
        <begin position="94"/>
        <end position="115"/>
    </location>
</feature>
<evidence type="ECO:0000313" key="7">
    <source>
        <dbReference type="EMBL" id="GAA4517740.1"/>
    </source>
</evidence>
<feature type="transmembrane region" description="Helical" evidence="5">
    <location>
        <begin position="164"/>
        <end position="188"/>
    </location>
</feature>
<evidence type="ECO:0000256" key="4">
    <source>
        <dbReference type="ARBA" id="ARBA00023136"/>
    </source>
</evidence>
<comment type="caution">
    <text evidence="7">The sequence shown here is derived from an EMBL/GenBank/DDBJ whole genome shotgun (WGS) entry which is preliminary data.</text>
</comment>
<protein>
    <submittedName>
        <fullName evidence="7">DoxX family protein</fullName>
    </submittedName>
</protein>
<sequence length="403" mass="45787">MMHNTSFYNPISTTKQQRDFLLAVCRLLVGILFIFSGLIKANDPTGFGYKLQEYFHVFNLNALNDYSTSIAIVICAVEVILGLLLLLGIAGRAVAWGLLILIVFFTFLTFYSAFFDVVTSCGCFGDAIPLTPWQSFAKDVVLLLLILVIFSRRQKIFPLIKNSFTNNLLVVFAVVASFGFGIYTYSYLPIIDFLPYKIGNHLPSLMKMPEGAPQDVYEHIYTLKNKNSRESKKVTDKEYMDQKIWEDENWEIVGEPESKLVKKGYKLPIPDLLITDSEGNDFTAEIIENPHYNFIVTSVDVSKFSAEDLVALDRINQTIKELSNEYNLRAVLLTSSAFKDVEYLNNQLDLVLENFYADAVPIKSMVRSNPGVMLLQNGKVIMKWSKKSFPSKEVLAEKYLKQQ</sequence>
<organism evidence="7 8">
    <name type="scientific">Sphingobacterium thermophilum</name>
    <dbReference type="NCBI Taxonomy" id="768534"/>
    <lineage>
        <taxon>Bacteria</taxon>
        <taxon>Pseudomonadati</taxon>
        <taxon>Bacteroidota</taxon>
        <taxon>Sphingobacteriia</taxon>
        <taxon>Sphingobacteriales</taxon>
        <taxon>Sphingobacteriaceae</taxon>
        <taxon>Sphingobacterium</taxon>
    </lineage>
</organism>
<dbReference type="Pfam" id="PF07291">
    <property type="entry name" value="MauE"/>
    <property type="match status" value="1"/>
</dbReference>
<evidence type="ECO:0000256" key="5">
    <source>
        <dbReference type="SAM" id="Phobius"/>
    </source>
</evidence>
<proteinExistence type="predicted"/>
<feature type="transmembrane region" description="Helical" evidence="5">
    <location>
        <begin position="20"/>
        <end position="39"/>
    </location>
</feature>
<reference evidence="8" key="1">
    <citation type="journal article" date="2019" name="Int. J. Syst. Evol. Microbiol.">
        <title>The Global Catalogue of Microorganisms (GCM) 10K type strain sequencing project: providing services to taxonomists for standard genome sequencing and annotation.</title>
        <authorList>
            <consortium name="The Broad Institute Genomics Platform"/>
            <consortium name="The Broad Institute Genome Sequencing Center for Infectious Disease"/>
            <person name="Wu L."/>
            <person name="Ma J."/>
        </authorList>
    </citation>
    <scope>NUCLEOTIDE SEQUENCE [LARGE SCALE GENOMIC DNA]</scope>
    <source>
        <strain evidence="8">JCM 17858</strain>
    </source>
</reference>
<keyword evidence="3 5" id="KW-1133">Transmembrane helix</keyword>
<evidence type="ECO:0000259" key="6">
    <source>
        <dbReference type="Pfam" id="PF07291"/>
    </source>
</evidence>
<keyword evidence="8" id="KW-1185">Reference proteome</keyword>
<evidence type="ECO:0000313" key="8">
    <source>
        <dbReference type="Proteomes" id="UP001500394"/>
    </source>
</evidence>
<name>A0ABP8R4E6_9SPHI</name>
<evidence type="ECO:0000256" key="1">
    <source>
        <dbReference type="ARBA" id="ARBA00004141"/>
    </source>
</evidence>
<keyword evidence="2 5" id="KW-0812">Transmembrane</keyword>
<dbReference type="EMBL" id="BAABGR010000027">
    <property type="protein sequence ID" value="GAA4517740.1"/>
    <property type="molecule type" value="Genomic_DNA"/>
</dbReference>
<dbReference type="InterPro" id="IPR009908">
    <property type="entry name" value="Methylamine_util_MauE"/>
</dbReference>
<dbReference type="NCBIfam" id="NF045576">
    <property type="entry name" value="BT_3928_fam"/>
    <property type="match status" value="1"/>
</dbReference>
<feature type="transmembrane region" description="Helical" evidence="5">
    <location>
        <begin position="66"/>
        <end position="87"/>
    </location>
</feature>
<feature type="domain" description="Methylamine utilisation protein MauE" evidence="6">
    <location>
        <begin position="19"/>
        <end position="150"/>
    </location>
</feature>
<comment type="subcellular location">
    <subcellularLocation>
        <location evidence="1">Membrane</location>
        <topology evidence="1">Multi-pass membrane protein</topology>
    </subcellularLocation>
</comment>
<keyword evidence="4 5" id="KW-0472">Membrane</keyword>
<dbReference type="RefSeq" id="WP_345067822.1">
    <property type="nucleotide sequence ID" value="NZ_BAABGR010000027.1"/>
</dbReference>
<accession>A0ABP8R4E6</accession>
<feature type="transmembrane region" description="Helical" evidence="5">
    <location>
        <begin position="135"/>
        <end position="152"/>
    </location>
</feature>
<gene>
    <name evidence="7" type="ORF">GCM10023173_18630</name>
</gene>
<evidence type="ECO:0000256" key="3">
    <source>
        <dbReference type="ARBA" id="ARBA00022989"/>
    </source>
</evidence>
<evidence type="ECO:0000256" key="2">
    <source>
        <dbReference type="ARBA" id="ARBA00022692"/>
    </source>
</evidence>